<organism evidence="3 4">
    <name type="scientific">Obba rivulosa</name>
    <dbReference type="NCBI Taxonomy" id="1052685"/>
    <lineage>
        <taxon>Eukaryota</taxon>
        <taxon>Fungi</taxon>
        <taxon>Dikarya</taxon>
        <taxon>Basidiomycota</taxon>
        <taxon>Agaricomycotina</taxon>
        <taxon>Agaricomycetes</taxon>
        <taxon>Polyporales</taxon>
        <taxon>Gelatoporiaceae</taxon>
        <taxon>Obba</taxon>
    </lineage>
</organism>
<feature type="domain" description="Nudix hydrolase" evidence="2">
    <location>
        <begin position="169"/>
        <end position="334"/>
    </location>
</feature>
<reference evidence="3 4" key="1">
    <citation type="submission" date="2016-07" db="EMBL/GenBank/DDBJ databases">
        <title>Draft genome of the white-rot fungus Obba rivulosa 3A-2.</title>
        <authorList>
            <consortium name="DOE Joint Genome Institute"/>
            <person name="Miettinen O."/>
            <person name="Riley R."/>
            <person name="Acob R."/>
            <person name="Barry K."/>
            <person name="Cullen D."/>
            <person name="De Vries R."/>
            <person name="Hainaut M."/>
            <person name="Hatakka A."/>
            <person name="Henrissat B."/>
            <person name="Hilden K."/>
            <person name="Kuo R."/>
            <person name="Labutti K."/>
            <person name="Lipzen A."/>
            <person name="Makela M.R."/>
            <person name="Sandor L."/>
            <person name="Spatafora J.W."/>
            <person name="Grigoriev I.V."/>
            <person name="Hibbett D.S."/>
        </authorList>
    </citation>
    <scope>NUCLEOTIDE SEQUENCE [LARGE SCALE GENOMIC DNA]</scope>
    <source>
        <strain evidence="3 4">3A-2</strain>
    </source>
</reference>
<gene>
    <name evidence="3" type="ORF">OBBRIDRAFT_747305</name>
</gene>
<name>A0A8E2DS31_9APHY</name>
<dbReference type="GO" id="GO:0044715">
    <property type="term" value="F:8-oxo-dGDP phosphatase activity"/>
    <property type="evidence" value="ECO:0007669"/>
    <property type="project" value="UniProtKB-ARBA"/>
</dbReference>
<dbReference type="CDD" id="cd03676">
    <property type="entry name" value="NUDIX_Tnr3_like"/>
    <property type="match status" value="1"/>
</dbReference>
<dbReference type="FunFam" id="3.90.79.10:FF:000019">
    <property type="entry name" value="Thiamin pyrophosphokinase, putative"/>
    <property type="match status" value="1"/>
</dbReference>
<keyword evidence="3" id="KW-0378">Hydrolase</keyword>
<accession>A0A8E2DS31</accession>
<evidence type="ECO:0000256" key="1">
    <source>
        <dbReference type="SAM" id="MobiDB-lite"/>
    </source>
</evidence>
<evidence type="ECO:0000313" key="3">
    <source>
        <dbReference type="EMBL" id="OCH94619.1"/>
    </source>
</evidence>
<dbReference type="SUPFAM" id="SSF55811">
    <property type="entry name" value="Nudix"/>
    <property type="match status" value="1"/>
</dbReference>
<dbReference type="AlphaFoldDB" id="A0A8E2DS31"/>
<proteinExistence type="predicted"/>
<dbReference type="Proteomes" id="UP000250043">
    <property type="component" value="Unassembled WGS sequence"/>
</dbReference>
<feature type="compositionally biased region" description="Acidic residues" evidence="1">
    <location>
        <begin position="137"/>
        <end position="150"/>
    </location>
</feature>
<dbReference type="PROSITE" id="PS51462">
    <property type="entry name" value="NUDIX"/>
    <property type="match status" value="1"/>
</dbReference>
<keyword evidence="4" id="KW-1185">Reference proteome</keyword>
<dbReference type="EMBL" id="KV722342">
    <property type="protein sequence ID" value="OCH94619.1"/>
    <property type="molecule type" value="Genomic_DNA"/>
</dbReference>
<feature type="region of interest" description="Disordered" evidence="1">
    <location>
        <begin position="132"/>
        <end position="157"/>
    </location>
</feature>
<dbReference type="PANTHER" id="PTHR13622">
    <property type="entry name" value="THIAMIN PYROPHOSPHOKINASE"/>
    <property type="match status" value="1"/>
</dbReference>
<dbReference type="OrthoDB" id="10261522at2759"/>
<evidence type="ECO:0000313" key="4">
    <source>
        <dbReference type="Proteomes" id="UP000250043"/>
    </source>
</evidence>
<dbReference type="Gene3D" id="3.90.79.10">
    <property type="entry name" value="Nucleoside Triphosphate Pyrophosphohydrolase"/>
    <property type="match status" value="1"/>
</dbReference>
<dbReference type="InterPro" id="IPR015797">
    <property type="entry name" value="NUDIX_hydrolase-like_dom_sf"/>
</dbReference>
<sequence>MVGPTPTAPQTYLQIIEACDNFRLPSPSDSISERIVPWRLSPDPNAPAIGLLRPAIVEQLRQENIRRPQVPAWDIREDAVSFAGFLRTAAERTIIMREMCMRWRDEGLFPNVIGPKKWRGEMYPVYRNPFGKHDAPTEEQEEEEVGEAADDGPPLRTDEEDGRNYAFMMERAACALFGVVTYGVHLTIYEDDASANGSASSCKIWVPTRSRTKQTWPGYLDNSVAGGIPSGLGAFESLVKEAMEEASIEGRVVEKHAKQTGSVAYFFRTDAGWLQPEVQYIYDMRIPPGADPEAFRPKPLDGEVESFELLPLSEVAVRMRTGLFKRNCALVLVDFMVRHGYLTTENEPNYLEIVSRLHGQFEYERW</sequence>
<dbReference type="PANTHER" id="PTHR13622:SF8">
    <property type="entry name" value="THIAMIN PYROPHOSPHOKINASE 1"/>
    <property type="match status" value="1"/>
</dbReference>
<dbReference type="InterPro" id="IPR000086">
    <property type="entry name" value="NUDIX_hydrolase_dom"/>
</dbReference>
<evidence type="ECO:0000259" key="2">
    <source>
        <dbReference type="PROSITE" id="PS51462"/>
    </source>
</evidence>
<protein>
    <submittedName>
        <fullName evidence="3">Nudix hydrolase 20</fullName>
    </submittedName>
</protein>